<dbReference type="GO" id="GO:0020037">
    <property type="term" value="F:heme binding"/>
    <property type="evidence" value="ECO:0007669"/>
    <property type="project" value="InterPro"/>
</dbReference>
<reference evidence="2" key="1">
    <citation type="thesis" date="2021" institute="BYU ScholarsArchive" country="Provo, UT, USA">
        <title>Applications of and Algorithms for Genome Assembly and Genomic Analyses with an Emphasis on Marine Teleosts.</title>
        <authorList>
            <person name="Pickett B.D."/>
        </authorList>
    </citation>
    <scope>NUCLEOTIDE SEQUENCE</scope>
    <source>
        <strain evidence="2">HI-2016</strain>
    </source>
</reference>
<sequence length="136" mass="15303">MKSFVTRHLNCDQTFSLFGQLPRVDDVTGSTTSNTLIWTLYLLSREPEVQDRLYREVSSCVSGDRLITAQDISHMPFLKAVIKETLRGDQKYFHNRNSSSLVWGECVSSLRICHDVGTAVRIDIALCGSGWGDYIG</sequence>
<evidence type="ECO:0000256" key="1">
    <source>
        <dbReference type="ARBA" id="ARBA00010617"/>
    </source>
</evidence>
<organism evidence="2 3">
    <name type="scientific">Albula glossodonta</name>
    <name type="common">roundjaw bonefish</name>
    <dbReference type="NCBI Taxonomy" id="121402"/>
    <lineage>
        <taxon>Eukaryota</taxon>
        <taxon>Metazoa</taxon>
        <taxon>Chordata</taxon>
        <taxon>Craniata</taxon>
        <taxon>Vertebrata</taxon>
        <taxon>Euteleostomi</taxon>
        <taxon>Actinopterygii</taxon>
        <taxon>Neopterygii</taxon>
        <taxon>Teleostei</taxon>
        <taxon>Albuliformes</taxon>
        <taxon>Albulidae</taxon>
        <taxon>Albula</taxon>
    </lineage>
</organism>
<dbReference type="Gene3D" id="1.10.630.10">
    <property type="entry name" value="Cytochrome P450"/>
    <property type="match status" value="1"/>
</dbReference>
<evidence type="ECO:0000313" key="2">
    <source>
        <dbReference type="EMBL" id="KAG9349154.1"/>
    </source>
</evidence>
<dbReference type="Pfam" id="PF00067">
    <property type="entry name" value="p450"/>
    <property type="match status" value="1"/>
</dbReference>
<dbReference type="AlphaFoldDB" id="A0A8T2P950"/>
<comment type="caution">
    <text evidence="2">The sequence shown here is derived from an EMBL/GenBank/DDBJ whole genome shotgun (WGS) entry which is preliminary data.</text>
</comment>
<dbReference type="EMBL" id="JAFBMS010000010">
    <property type="protein sequence ID" value="KAG9349154.1"/>
    <property type="molecule type" value="Genomic_DNA"/>
</dbReference>
<dbReference type="PANTHER" id="PTHR24305">
    <property type="entry name" value="CYTOCHROME P450"/>
    <property type="match status" value="1"/>
</dbReference>
<dbReference type="InterPro" id="IPR050121">
    <property type="entry name" value="Cytochrome_P450_monoxygenase"/>
</dbReference>
<dbReference type="InterPro" id="IPR001128">
    <property type="entry name" value="Cyt_P450"/>
</dbReference>
<gene>
    <name evidence="2" type="ORF">JZ751_029477</name>
</gene>
<dbReference type="Proteomes" id="UP000824540">
    <property type="component" value="Unassembled WGS sequence"/>
</dbReference>
<accession>A0A8T2P950</accession>
<dbReference type="PANTHER" id="PTHR24305:SF166">
    <property type="entry name" value="CYTOCHROME P450 12A4, MITOCHONDRIAL-RELATED"/>
    <property type="match status" value="1"/>
</dbReference>
<protein>
    <recommendedName>
        <fullName evidence="4">Cytochrome P450</fullName>
    </recommendedName>
</protein>
<dbReference type="GO" id="GO:0005506">
    <property type="term" value="F:iron ion binding"/>
    <property type="evidence" value="ECO:0007669"/>
    <property type="project" value="InterPro"/>
</dbReference>
<evidence type="ECO:0000313" key="3">
    <source>
        <dbReference type="Proteomes" id="UP000824540"/>
    </source>
</evidence>
<dbReference type="InterPro" id="IPR036396">
    <property type="entry name" value="Cyt_P450_sf"/>
</dbReference>
<proteinExistence type="inferred from homology"/>
<dbReference type="SUPFAM" id="SSF48264">
    <property type="entry name" value="Cytochrome P450"/>
    <property type="match status" value="1"/>
</dbReference>
<evidence type="ECO:0008006" key="4">
    <source>
        <dbReference type="Google" id="ProtNLM"/>
    </source>
</evidence>
<dbReference type="OrthoDB" id="1470350at2759"/>
<dbReference type="GO" id="GO:0016705">
    <property type="term" value="F:oxidoreductase activity, acting on paired donors, with incorporation or reduction of molecular oxygen"/>
    <property type="evidence" value="ECO:0007669"/>
    <property type="project" value="InterPro"/>
</dbReference>
<name>A0A8T2P950_9TELE</name>
<dbReference type="GO" id="GO:0004497">
    <property type="term" value="F:monooxygenase activity"/>
    <property type="evidence" value="ECO:0007669"/>
    <property type="project" value="InterPro"/>
</dbReference>
<comment type="similarity">
    <text evidence="1">Belongs to the cytochrome P450 family.</text>
</comment>
<keyword evidence="3" id="KW-1185">Reference proteome</keyword>